<name>A0A3P7IX73_STRVU</name>
<dbReference type="Pfam" id="PF00059">
    <property type="entry name" value="Lectin_C"/>
    <property type="match status" value="1"/>
</dbReference>
<evidence type="ECO:0000256" key="1">
    <source>
        <dbReference type="SAM" id="MobiDB-lite"/>
    </source>
</evidence>
<dbReference type="EMBL" id="UYYB01021888">
    <property type="protein sequence ID" value="VDM71759.1"/>
    <property type="molecule type" value="Genomic_DNA"/>
</dbReference>
<feature type="compositionally biased region" description="Acidic residues" evidence="1">
    <location>
        <begin position="109"/>
        <end position="123"/>
    </location>
</feature>
<accession>A0A3P7IX73</accession>
<dbReference type="AlphaFoldDB" id="A0A3P7IX73"/>
<protein>
    <recommendedName>
        <fullName evidence="2">C-type lectin domain-containing protein</fullName>
    </recommendedName>
</protein>
<dbReference type="CDD" id="cd00037">
    <property type="entry name" value="CLECT"/>
    <property type="match status" value="1"/>
</dbReference>
<evidence type="ECO:0000313" key="4">
    <source>
        <dbReference type="Proteomes" id="UP000270094"/>
    </source>
</evidence>
<organism evidence="3 4">
    <name type="scientific">Strongylus vulgaris</name>
    <name type="common">Blood worm</name>
    <dbReference type="NCBI Taxonomy" id="40348"/>
    <lineage>
        <taxon>Eukaryota</taxon>
        <taxon>Metazoa</taxon>
        <taxon>Ecdysozoa</taxon>
        <taxon>Nematoda</taxon>
        <taxon>Chromadorea</taxon>
        <taxon>Rhabditida</taxon>
        <taxon>Rhabditina</taxon>
        <taxon>Rhabditomorpha</taxon>
        <taxon>Strongyloidea</taxon>
        <taxon>Strongylidae</taxon>
        <taxon>Strongylus</taxon>
    </lineage>
</organism>
<dbReference type="Gene3D" id="3.10.100.10">
    <property type="entry name" value="Mannose-Binding Protein A, subunit A"/>
    <property type="match status" value="1"/>
</dbReference>
<dbReference type="InterPro" id="IPR016187">
    <property type="entry name" value="CTDL_fold"/>
</dbReference>
<gene>
    <name evidence="3" type="ORF">SVUK_LOCUS6757</name>
</gene>
<dbReference type="InterPro" id="IPR001304">
    <property type="entry name" value="C-type_lectin-like"/>
</dbReference>
<feature type="domain" description="C-type lectin" evidence="2">
    <location>
        <begin position="222"/>
        <end position="254"/>
    </location>
</feature>
<reference evidence="3 4" key="1">
    <citation type="submission" date="2018-11" db="EMBL/GenBank/DDBJ databases">
        <authorList>
            <consortium name="Pathogen Informatics"/>
        </authorList>
    </citation>
    <scope>NUCLEOTIDE SEQUENCE [LARGE SCALE GENOMIC DNA]</scope>
</reference>
<dbReference type="SUPFAM" id="SSF56436">
    <property type="entry name" value="C-type lectin-like"/>
    <property type="match status" value="1"/>
</dbReference>
<feature type="region of interest" description="Disordered" evidence="1">
    <location>
        <begin position="109"/>
        <end position="196"/>
    </location>
</feature>
<sequence>MLLILANVLSFVTAGQIVDSKEQEIKANVPVVIEIARPKIKYEYETSKDIDVQPIIYDSGTRTNRYNIETRTIDLPTEVKYEYKTNVVEEPIKIKYRTKPIKVMYETETDDSELAVEEDDSEWNSDSHKRRISHEHHKHRSTSSNHEKMRSKPKRVSVDQSEGIERPAGEIHRRHFKSSKSRSSSGSSNSDKKVRPTSVSIGIKFNVWLKYAGKKYMVRRNAKNFDDAEQSCKGHGGHLASIHTEAENNFIHSTFYS</sequence>
<dbReference type="Proteomes" id="UP000270094">
    <property type="component" value="Unassembled WGS sequence"/>
</dbReference>
<dbReference type="OrthoDB" id="5860166at2759"/>
<proteinExistence type="predicted"/>
<keyword evidence="4" id="KW-1185">Reference proteome</keyword>
<feature type="compositionally biased region" description="Basic residues" evidence="1">
    <location>
        <begin position="128"/>
        <end position="141"/>
    </location>
</feature>
<dbReference type="InterPro" id="IPR016186">
    <property type="entry name" value="C-type_lectin-like/link_sf"/>
</dbReference>
<evidence type="ECO:0000259" key="2">
    <source>
        <dbReference type="Pfam" id="PF00059"/>
    </source>
</evidence>
<evidence type="ECO:0000313" key="3">
    <source>
        <dbReference type="EMBL" id="VDM71759.1"/>
    </source>
</evidence>